<dbReference type="PANTHER" id="PTHR36966:SF1">
    <property type="entry name" value="REP-ASSOCIATED TYROSINE TRANSPOSASE"/>
    <property type="match status" value="1"/>
</dbReference>
<evidence type="ECO:0000313" key="2">
    <source>
        <dbReference type="EMBL" id="KIQ01077.1"/>
    </source>
</evidence>
<dbReference type="PANTHER" id="PTHR36966">
    <property type="entry name" value="REP-ASSOCIATED TYROSINE TRANSPOSASE"/>
    <property type="match status" value="1"/>
</dbReference>
<dbReference type="GO" id="GO:0043565">
    <property type="term" value="F:sequence-specific DNA binding"/>
    <property type="evidence" value="ECO:0007669"/>
    <property type="project" value="TreeGrafter"/>
</dbReference>
<dbReference type="InterPro" id="IPR002686">
    <property type="entry name" value="Transposase_17"/>
</dbReference>
<feature type="domain" description="Transposase IS200-like" evidence="1">
    <location>
        <begin position="17"/>
        <end position="132"/>
    </location>
</feature>
<reference evidence="2 3" key="1">
    <citation type="submission" date="2014-12" db="EMBL/GenBank/DDBJ databases">
        <title>16Stimator: statistical estimation of ribosomal gene copy numbers from draft genome assemblies.</title>
        <authorList>
            <person name="Perisin M.A."/>
            <person name="Vetter M."/>
            <person name="Gilbert J.A."/>
            <person name="Bergelson J."/>
        </authorList>
    </citation>
    <scope>NUCLEOTIDE SEQUENCE [LARGE SCALE GENOMIC DNA]</scope>
    <source>
        <strain evidence="2 3">MEJ086</strain>
    </source>
</reference>
<proteinExistence type="predicted"/>
<dbReference type="InterPro" id="IPR052715">
    <property type="entry name" value="RAYT_transposase"/>
</dbReference>
<dbReference type="SMART" id="SM01321">
    <property type="entry name" value="Y1_Tnp"/>
    <property type="match status" value="1"/>
</dbReference>
<dbReference type="SUPFAM" id="SSF143422">
    <property type="entry name" value="Transposase IS200-like"/>
    <property type="match status" value="1"/>
</dbReference>
<dbReference type="Proteomes" id="UP000032068">
    <property type="component" value="Unassembled WGS sequence"/>
</dbReference>
<organism evidence="2 3">
    <name type="scientific">Pseudomonas fulva</name>
    <dbReference type="NCBI Taxonomy" id="47880"/>
    <lineage>
        <taxon>Bacteria</taxon>
        <taxon>Pseudomonadati</taxon>
        <taxon>Pseudomonadota</taxon>
        <taxon>Gammaproteobacteria</taxon>
        <taxon>Pseudomonadales</taxon>
        <taxon>Pseudomonadaceae</taxon>
        <taxon>Pseudomonas</taxon>
    </lineage>
</organism>
<dbReference type="RefSeq" id="WP_042553658.1">
    <property type="nucleotide sequence ID" value="NZ_JXQW01000024.1"/>
</dbReference>
<comment type="caution">
    <text evidence="2">The sequence shown here is derived from an EMBL/GenBank/DDBJ whole genome shotgun (WGS) entry which is preliminary data.</text>
</comment>
<protein>
    <submittedName>
        <fullName evidence="2">Transposase</fullName>
    </submittedName>
</protein>
<accession>A0A0D0KSB5</accession>
<dbReference type="AlphaFoldDB" id="A0A0D0KSB5"/>
<evidence type="ECO:0000259" key="1">
    <source>
        <dbReference type="SMART" id="SM01321"/>
    </source>
</evidence>
<dbReference type="GO" id="GO:0006313">
    <property type="term" value="P:DNA transposition"/>
    <property type="evidence" value="ECO:0007669"/>
    <property type="project" value="InterPro"/>
</dbReference>
<dbReference type="OrthoDB" id="9791101at2"/>
<dbReference type="EMBL" id="JXQW01000024">
    <property type="protein sequence ID" value="KIQ01077.1"/>
    <property type="molecule type" value="Genomic_DNA"/>
</dbReference>
<evidence type="ECO:0000313" key="3">
    <source>
        <dbReference type="Proteomes" id="UP000032068"/>
    </source>
</evidence>
<dbReference type="GO" id="GO:0004803">
    <property type="term" value="F:transposase activity"/>
    <property type="evidence" value="ECO:0007669"/>
    <property type="project" value="InterPro"/>
</dbReference>
<name>A0A0D0KSB5_9PSED</name>
<sequence>MSSKPGYRALRRGRASCPAMAYLITTITRDRQPVFSHFAAGCAAARCFETPMLLRDSRMLAWVLMPDHVHWLVQLGEADSLAALINRLKSSSSRLAGKNVGRAKGIWQAGFHDHGLRAEEDLLGVARYIVSNPLRAGLVRRVGDYPFWNAVWL</sequence>
<dbReference type="InterPro" id="IPR036515">
    <property type="entry name" value="Transposase_17_sf"/>
</dbReference>
<dbReference type="Gene3D" id="3.30.70.1290">
    <property type="entry name" value="Transposase IS200-like"/>
    <property type="match status" value="1"/>
</dbReference>
<dbReference type="Pfam" id="PF01797">
    <property type="entry name" value="Y1_Tnp"/>
    <property type="match status" value="1"/>
</dbReference>
<gene>
    <name evidence="2" type="ORF">RU08_09955</name>
</gene>
<dbReference type="NCBIfam" id="NF047646">
    <property type="entry name" value="REP_Tyr_transpos"/>
    <property type="match status" value="1"/>
</dbReference>